<evidence type="ECO:0000313" key="2">
    <source>
        <dbReference type="Proteomes" id="UP000547528"/>
    </source>
</evidence>
<dbReference type="Proteomes" id="UP000547528">
    <property type="component" value="Unassembled WGS sequence"/>
</dbReference>
<sequence>MARLQRSEDHTISRRLASTADWALRHTLSGYNVTYVALAEKTADTALLTTDARLARAPGIECRIQLL</sequence>
<reference evidence="1 2" key="1">
    <citation type="submission" date="2020-08" db="EMBL/GenBank/DDBJ databases">
        <title>Sequencing the genomes of 1000 actinobacteria strains.</title>
        <authorList>
            <person name="Klenk H.-P."/>
        </authorList>
    </citation>
    <scope>NUCLEOTIDE SEQUENCE [LARGE SCALE GENOMIC DNA]</scope>
    <source>
        <strain evidence="1 2">DSM 28238</strain>
    </source>
</reference>
<dbReference type="RefSeq" id="WP_183356975.1">
    <property type="nucleotide sequence ID" value="NZ_BAABKR010000004.1"/>
</dbReference>
<evidence type="ECO:0000313" key="1">
    <source>
        <dbReference type="EMBL" id="MBB3666535.1"/>
    </source>
</evidence>
<name>A0A7W5TP88_9MICC</name>
<dbReference type="Gene3D" id="3.40.50.1010">
    <property type="entry name" value="5'-nuclease"/>
    <property type="match status" value="1"/>
</dbReference>
<keyword evidence="2" id="KW-1185">Reference proteome</keyword>
<dbReference type="EMBL" id="JACIBT010000001">
    <property type="protein sequence ID" value="MBB3666535.1"/>
    <property type="molecule type" value="Genomic_DNA"/>
</dbReference>
<accession>A0A7W5TP88</accession>
<dbReference type="AlphaFoldDB" id="A0A7W5TP88"/>
<comment type="caution">
    <text evidence="1">The sequence shown here is derived from an EMBL/GenBank/DDBJ whole genome shotgun (WGS) entry which is preliminary data.</text>
</comment>
<proteinExistence type="predicted"/>
<protein>
    <submittedName>
        <fullName evidence="1">Putative nucleic acid-binding protein</fullName>
    </submittedName>
</protein>
<organism evidence="1 2">
    <name type="scientific">Garicola koreensis</name>
    <dbReference type="NCBI Taxonomy" id="1262554"/>
    <lineage>
        <taxon>Bacteria</taxon>
        <taxon>Bacillati</taxon>
        <taxon>Actinomycetota</taxon>
        <taxon>Actinomycetes</taxon>
        <taxon>Micrococcales</taxon>
        <taxon>Micrococcaceae</taxon>
        <taxon>Garicola</taxon>
    </lineage>
</organism>
<gene>
    <name evidence="1" type="ORF">FHX47_000128</name>
</gene>